<evidence type="ECO:0000256" key="4">
    <source>
        <dbReference type="SAM" id="Phobius"/>
    </source>
</evidence>
<comment type="caution">
    <text evidence="6">The sequence shown here is derived from an EMBL/GenBank/DDBJ whole genome shotgun (WGS) entry which is preliminary data.</text>
</comment>
<dbReference type="EMBL" id="CAKKLH010000108">
    <property type="protein sequence ID" value="CAH0103300.1"/>
    <property type="molecule type" value="Genomic_DNA"/>
</dbReference>
<dbReference type="Pfam" id="PF00201">
    <property type="entry name" value="UDPGT"/>
    <property type="match status" value="1"/>
</dbReference>
<keyword evidence="2" id="KW-0328">Glycosyltransferase</keyword>
<feature type="signal peptide" evidence="5">
    <location>
        <begin position="1"/>
        <end position="28"/>
    </location>
</feature>
<dbReference type="InterPro" id="IPR050271">
    <property type="entry name" value="UDP-glycosyltransferase"/>
</dbReference>
<evidence type="ECO:0000256" key="3">
    <source>
        <dbReference type="ARBA" id="ARBA00022679"/>
    </source>
</evidence>
<feature type="chain" id="PRO_5035250585" description="UDP-glycosyltransferases domain-containing protein" evidence="5">
    <location>
        <begin position="29"/>
        <end position="553"/>
    </location>
</feature>
<dbReference type="CDD" id="cd03784">
    <property type="entry name" value="GT1_Gtf-like"/>
    <property type="match status" value="1"/>
</dbReference>
<keyword evidence="7" id="KW-1185">Reference proteome</keyword>
<keyword evidence="4" id="KW-0812">Transmembrane</keyword>
<accession>A0A8J2RHR6</accession>
<dbReference type="InterPro" id="IPR002213">
    <property type="entry name" value="UDP_glucos_trans"/>
</dbReference>
<comment type="similarity">
    <text evidence="1">Belongs to the UDP-glycosyltransferase family.</text>
</comment>
<keyword evidence="4" id="KW-0472">Membrane</keyword>
<evidence type="ECO:0008006" key="8">
    <source>
        <dbReference type="Google" id="ProtNLM"/>
    </source>
</evidence>
<dbReference type="SUPFAM" id="SSF53756">
    <property type="entry name" value="UDP-Glycosyltransferase/glycogen phosphorylase"/>
    <property type="match status" value="1"/>
</dbReference>
<dbReference type="GO" id="GO:0008194">
    <property type="term" value="F:UDP-glycosyltransferase activity"/>
    <property type="evidence" value="ECO:0007669"/>
    <property type="project" value="InterPro"/>
</dbReference>
<name>A0A8J2RHR6_9CRUS</name>
<evidence type="ECO:0000256" key="2">
    <source>
        <dbReference type="ARBA" id="ARBA00022676"/>
    </source>
</evidence>
<evidence type="ECO:0000256" key="1">
    <source>
        <dbReference type="ARBA" id="ARBA00009995"/>
    </source>
</evidence>
<dbReference type="PANTHER" id="PTHR48043:SF159">
    <property type="entry name" value="EG:EG0003.4 PROTEIN-RELATED"/>
    <property type="match status" value="1"/>
</dbReference>
<protein>
    <recommendedName>
        <fullName evidence="8">UDP-glycosyltransferases domain-containing protein</fullName>
    </recommendedName>
</protein>
<dbReference type="Proteomes" id="UP000789390">
    <property type="component" value="Unassembled WGS sequence"/>
</dbReference>
<evidence type="ECO:0000256" key="5">
    <source>
        <dbReference type="SAM" id="SignalP"/>
    </source>
</evidence>
<dbReference type="PANTHER" id="PTHR48043">
    <property type="entry name" value="EG:EG0003.4 PROTEIN-RELATED"/>
    <property type="match status" value="1"/>
</dbReference>
<evidence type="ECO:0000313" key="6">
    <source>
        <dbReference type="EMBL" id="CAH0103300.1"/>
    </source>
</evidence>
<dbReference type="AlphaFoldDB" id="A0A8J2RHR6"/>
<dbReference type="OrthoDB" id="5835829at2759"/>
<proteinExistence type="inferred from homology"/>
<keyword evidence="5" id="KW-0732">Signal</keyword>
<evidence type="ECO:0000313" key="7">
    <source>
        <dbReference type="Proteomes" id="UP000789390"/>
    </source>
</evidence>
<dbReference type="Gene3D" id="3.40.50.2000">
    <property type="entry name" value="Glycogen Phosphorylase B"/>
    <property type="match status" value="1"/>
</dbReference>
<gene>
    <name evidence="6" type="ORF">DGAL_LOCUS5864</name>
</gene>
<reference evidence="6" key="1">
    <citation type="submission" date="2021-11" db="EMBL/GenBank/DDBJ databases">
        <authorList>
            <person name="Schell T."/>
        </authorList>
    </citation>
    <scope>NUCLEOTIDE SEQUENCE</scope>
    <source>
        <strain evidence="6">M5</strain>
    </source>
</reference>
<organism evidence="6 7">
    <name type="scientific">Daphnia galeata</name>
    <dbReference type="NCBI Taxonomy" id="27404"/>
    <lineage>
        <taxon>Eukaryota</taxon>
        <taxon>Metazoa</taxon>
        <taxon>Ecdysozoa</taxon>
        <taxon>Arthropoda</taxon>
        <taxon>Crustacea</taxon>
        <taxon>Branchiopoda</taxon>
        <taxon>Diplostraca</taxon>
        <taxon>Cladocera</taxon>
        <taxon>Anomopoda</taxon>
        <taxon>Daphniidae</taxon>
        <taxon>Daphnia</taxon>
    </lineage>
</organism>
<dbReference type="FunFam" id="3.40.50.2000:FF:000021">
    <property type="entry name" value="UDP-glucuronosyltransferase"/>
    <property type="match status" value="1"/>
</dbReference>
<feature type="transmembrane region" description="Helical" evidence="4">
    <location>
        <begin position="499"/>
        <end position="519"/>
    </location>
</feature>
<keyword evidence="3" id="KW-0808">Transferase</keyword>
<sequence length="553" mass="63000">MSSSACSTSVVLLVLLISFILINRNVDGSNVLFLSPITAPSHSNFFKPVVKALADRGHYVTYWNGLKPDNYGVSNNNSRSDNLRLLYSPQLDRFNRDYQVGFQDRHSQRQFKLFFDIPARLAVYCEAIYRDPVFHQLMNNSKKPRTKRYDLIVVEGILNDCVLPLVEILDTPFIYMNGIAPTPWLLEAVGSPLALDHFPNPGFSFADEMNLWQRTFNTISSLVGLYFRHWFVTPVVDRVAFDFLGGNNLTVAEIERRYLSLLITNTHFSINYQLPTSPAVIQAGGLHCVPPKPLPRDLESFVEGSGDAGFIIVSFGSILRGSDLSDGVRRLFLSAFNRLPQRVLWKWEDQTENDDTIPSNVKLLPWMPQQDLLGHPKIRMFITHGGLFSIQEAVYHGVPFVALPVFADQPINAQKAQDDGYAIRIDWDNLTEGILFDAIQRILSDSRYKERMKQVSSLMRDQMDGPLDRAVYWIEYVIRHRGAPHLRTASRKLWLHQRGLLDVLAVVFVFCFVLGYVVLRLCRCAGIIFIHATSKETSMFSNAHNENKQKKSL</sequence>
<keyword evidence="4" id="KW-1133">Transmembrane helix</keyword>